<dbReference type="KEGG" id="lmd:METH_09450"/>
<organism evidence="3 4">
    <name type="scientific">Leisingera methylohalidivorans DSM 14336</name>
    <dbReference type="NCBI Taxonomy" id="999552"/>
    <lineage>
        <taxon>Bacteria</taxon>
        <taxon>Pseudomonadati</taxon>
        <taxon>Pseudomonadota</taxon>
        <taxon>Alphaproteobacteria</taxon>
        <taxon>Rhodobacterales</taxon>
        <taxon>Roseobacteraceae</taxon>
        <taxon>Leisingera</taxon>
    </lineage>
</organism>
<reference evidence="3 4" key="1">
    <citation type="submission" date="2013-09" db="EMBL/GenBank/DDBJ databases">
        <authorList>
            <consortium name="DOE Joint Genome Institute"/>
            <person name="Klenk H.-P."/>
            <person name="Huntemann M."/>
            <person name="Han J."/>
            <person name="Chen A."/>
            <person name="Kyrpides N."/>
            <person name="Mavromatis K."/>
            <person name="Markowitz V."/>
            <person name="Palaniappan K."/>
            <person name="Ivanova N."/>
            <person name="Schaumberg A."/>
            <person name="Pati A."/>
            <person name="Liolios K."/>
            <person name="Nordberg H.P."/>
            <person name="Cantor M.N."/>
            <person name="Hua S.X."/>
            <person name="Woyke T."/>
        </authorList>
    </citation>
    <scope>NUCLEOTIDE SEQUENCE [LARGE SCALE GENOMIC DNA]</scope>
    <source>
        <strain evidence="3 4">DSM 14336</strain>
    </source>
</reference>
<keyword evidence="2" id="KW-0732">Signal</keyword>
<evidence type="ECO:0000256" key="1">
    <source>
        <dbReference type="SAM" id="MobiDB-lite"/>
    </source>
</evidence>
<proteinExistence type="predicted"/>
<evidence type="ECO:0000313" key="4">
    <source>
        <dbReference type="Proteomes" id="UP000018780"/>
    </source>
</evidence>
<dbReference type="EMBL" id="CP006773">
    <property type="protein sequence ID" value="AHD03040.1"/>
    <property type="molecule type" value="Genomic_DNA"/>
</dbReference>
<protein>
    <submittedName>
        <fullName evidence="3">Uncharacterized protein</fullName>
    </submittedName>
</protein>
<dbReference type="Proteomes" id="UP000018780">
    <property type="component" value="Chromosome"/>
</dbReference>
<dbReference type="HOGENOM" id="CLU_2181844_0_0_5"/>
<feature type="region of interest" description="Disordered" evidence="1">
    <location>
        <begin position="88"/>
        <end position="112"/>
    </location>
</feature>
<keyword evidence="4" id="KW-1185">Reference proteome</keyword>
<gene>
    <name evidence="3" type="ORF">METH_09450</name>
</gene>
<name>V9W071_9RHOB</name>
<dbReference type="PATRIC" id="fig|999552.6.peg.1888"/>
<evidence type="ECO:0000313" key="3">
    <source>
        <dbReference type="EMBL" id="AHD03040.1"/>
    </source>
</evidence>
<feature type="signal peptide" evidence="2">
    <location>
        <begin position="1"/>
        <end position="28"/>
    </location>
</feature>
<dbReference type="AlphaFoldDB" id="V9W071"/>
<feature type="chain" id="PRO_5004783022" evidence="2">
    <location>
        <begin position="29"/>
        <end position="112"/>
    </location>
</feature>
<evidence type="ECO:0000256" key="2">
    <source>
        <dbReference type="SAM" id="SignalP"/>
    </source>
</evidence>
<sequence>MKGGIMFRLGHFVSACAALALAANLAFARPAAAHDSGRDAARTIAGLIALGLIVKNLNDRNDRHRGYTQSYQPRSYYRPYRGHGHYAGRHRNHDRGIHRHRSRHGGYYRHRH</sequence>
<accession>V9W071</accession>